<keyword evidence="1" id="KW-0472">Membrane</keyword>
<feature type="transmembrane region" description="Helical" evidence="1">
    <location>
        <begin position="22"/>
        <end position="40"/>
    </location>
</feature>
<proteinExistence type="predicted"/>
<name>A0A8H7USX0_9FUNG</name>
<gene>
    <name evidence="2" type="ORF">INT47_005644</name>
</gene>
<reference evidence="2" key="1">
    <citation type="submission" date="2020-12" db="EMBL/GenBank/DDBJ databases">
        <title>Metabolic potential, ecology and presence of endohyphal bacteria is reflected in genomic diversity of Mucoromycotina.</title>
        <authorList>
            <person name="Muszewska A."/>
            <person name="Okrasinska A."/>
            <person name="Steczkiewicz K."/>
            <person name="Drgas O."/>
            <person name="Orlowska M."/>
            <person name="Perlinska-Lenart U."/>
            <person name="Aleksandrzak-Piekarczyk T."/>
            <person name="Szatraj K."/>
            <person name="Zielenkiewicz U."/>
            <person name="Pilsyk S."/>
            <person name="Malc E."/>
            <person name="Mieczkowski P."/>
            <person name="Kruszewska J.S."/>
            <person name="Biernat P."/>
            <person name="Pawlowska J."/>
        </authorList>
    </citation>
    <scope>NUCLEOTIDE SEQUENCE</scope>
    <source>
        <strain evidence="2">WA0000017839</strain>
    </source>
</reference>
<evidence type="ECO:0000256" key="1">
    <source>
        <dbReference type="SAM" id="Phobius"/>
    </source>
</evidence>
<evidence type="ECO:0000313" key="2">
    <source>
        <dbReference type="EMBL" id="KAG2197391.1"/>
    </source>
</evidence>
<evidence type="ECO:0000313" key="3">
    <source>
        <dbReference type="Proteomes" id="UP000603453"/>
    </source>
</evidence>
<dbReference type="GO" id="GO:0007031">
    <property type="term" value="P:peroxisome organization"/>
    <property type="evidence" value="ECO:0007669"/>
    <property type="project" value="InterPro"/>
</dbReference>
<dbReference type="OrthoDB" id="77656at2759"/>
<dbReference type="InterPro" id="IPR037485">
    <property type="entry name" value="PEX22"/>
</dbReference>
<dbReference type="Pfam" id="PF22978">
    <property type="entry name" value="HAD_Pex22"/>
    <property type="match status" value="1"/>
</dbReference>
<accession>A0A8H7USX0</accession>
<organism evidence="2 3">
    <name type="scientific">Mucor saturninus</name>
    <dbReference type="NCBI Taxonomy" id="64648"/>
    <lineage>
        <taxon>Eukaryota</taxon>
        <taxon>Fungi</taxon>
        <taxon>Fungi incertae sedis</taxon>
        <taxon>Mucoromycota</taxon>
        <taxon>Mucoromycotina</taxon>
        <taxon>Mucoromycetes</taxon>
        <taxon>Mucorales</taxon>
        <taxon>Mucorineae</taxon>
        <taxon>Mucoraceae</taxon>
        <taxon>Mucor</taxon>
    </lineage>
</organism>
<comment type="caution">
    <text evidence="2">The sequence shown here is derived from an EMBL/GenBank/DDBJ whole genome shotgun (WGS) entry which is preliminary data.</text>
</comment>
<keyword evidence="1" id="KW-0812">Transmembrane</keyword>
<keyword evidence="3" id="KW-1185">Reference proteome</keyword>
<dbReference type="PANTHER" id="PTHR34126:SF1">
    <property type="entry name" value="PEROXISOME BIOGENESIS PROTEIN 22"/>
    <property type="match status" value="1"/>
</dbReference>
<dbReference type="PANTHER" id="PTHR34126">
    <property type="entry name" value="PEROXISOME BIOGENESIS PROTEIN 22"/>
    <property type="match status" value="1"/>
</dbReference>
<dbReference type="AlphaFoldDB" id="A0A8H7USX0"/>
<protein>
    <submittedName>
        <fullName evidence="2">Uncharacterized protein</fullName>
    </submittedName>
</protein>
<dbReference type="EMBL" id="JAEPRD010000129">
    <property type="protein sequence ID" value="KAG2197391.1"/>
    <property type="molecule type" value="Genomic_DNA"/>
</dbReference>
<keyword evidence="1" id="KW-1133">Transmembrane helix</keyword>
<sequence length="263" mass="29709">MATQLISARHSNKWLAVLLMKWMGYSSFAAAIVSMLIYCYKKHTAIVEEKKTLLKKKPLEISIRSTSSLANLHASRQLLTPPPSPQPTYSAAVGVAANKSWSTRLIDGVISATRKRKRMTISLKNTVLWNPSSDVNTPNHAFHENTVPLLNRLAQIHDIYVIIHMNSDKERHQITQLLNNNPNLLLDSRKILHCSSEQGKLHLIRHLKPHIHVEGGTESDDGSFIINQLDNVEQKIWIKKNTPLMGDDQLQLADSILKTWIAL</sequence>
<dbReference type="Proteomes" id="UP000603453">
    <property type="component" value="Unassembled WGS sequence"/>
</dbReference>